<dbReference type="Pfam" id="PF04319">
    <property type="entry name" value="NifZ"/>
    <property type="match status" value="1"/>
</dbReference>
<evidence type="ECO:0000313" key="3">
    <source>
        <dbReference type="EMBL" id="MBW8192579.1"/>
    </source>
</evidence>
<protein>
    <submittedName>
        <fullName evidence="3">Nitrogen fixation protein NifZ</fullName>
    </submittedName>
</protein>
<evidence type="ECO:0000256" key="1">
    <source>
        <dbReference type="ARBA" id="ARBA00008027"/>
    </source>
</evidence>
<proteinExistence type="inferred from homology"/>
<name>A0ABS7EJQ7_9GAMM</name>
<comment type="caution">
    <text evidence="3">The sequence shown here is derived from an EMBL/GenBank/DDBJ whole genome shotgun (WGS) entry which is preliminary data.</text>
</comment>
<organism evidence="3 4">
    <name type="scientific">Neiella holothuriorum</name>
    <dbReference type="NCBI Taxonomy" id="2870530"/>
    <lineage>
        <taxon>Bacteria</taxon>
        <taxon>Pseudomonadati</taxon>
        <taxon>Pseudomonadota</taxon>
        <taxon>Gammaproteobacteria</taxon>
        <taxon>Alteromonadales</taxon>
        <taxon>Echinimonadaceae</taxon>
        <taxon>Neiella</taxon>
    </lineage>
</organism>
<dbReference type="RefSeq" id="WP_220105202.1">
    <property type="nucleotide sequence ID" value="NZ_JAHZSS010000025.1"/>
</dbReference>
<dbReference type="Proteomes" id="UP001166251">
    <property type="component" value="Unassembled WGS sequence"/>
</dbReference>
<keyword evidence="2" id="KW-0535">Nitrogen fixation</keyword>
<evidence type="ECO:0000313" key="4">
    <source>
        <dbReference type="Proteomes" id="UP001166251"/>
    </source>
</evidence>
<reference evidence="3" key="1">
    <citation type="submission" date="2021-07" db="EMBL/GenBank/DDBJ databases">
        <title>Neiella marina sp. nov., isolated from the intestinal content of sea cucumber Apostichopus japonicus.</title>
        <authorList>
            <person name="Bai X."/>
        </authorList>
    </citation>
    <scope>NUCLEOTIDE SEQUENCE</scope>
    <source>
        <strain evidence="3">126</strain>
    </source>
</reference>
<dbReference type="InterPro" id="IPR007415">
    <property type="entry name" value="Nitrogenase_MoFe_mat_NifZ"/>
</dbReference>
<dbReference type="EMBL" id="JAHZSS010000025">
    <property type="protein sequence ID" value="MBW8192579.1"/>
    <property type="molecule type" value="Genomic_DNA"/>
</dbReference>
<keyword evidence="4" id="KW-1185">Reference proteome</keyword>
<gene>
    <name evidence="3" type="ORF">K0504_16190</name>
</gene>
<comment type="similarity">
    <text evidence="1">Belongs to the NifZ family.</text>
</comment>
<evidence type="ECO:0000256" key="2">
    <source>
        <dbReference type="ARBA" id="ARBA00023231"/>
    </source>
</evidence>
<sequence length="161" mass="17988">MIDAKYEYGTKVRLISNVRNDGSFPGKMKGDLLLRRGSEGYVQQAGMHLQENVIYQVHFIDQNVIVGCKETELMDAALPWIDNEFEYGDRAQLTINLASQGVILAKLGQVVSVISVDRDDPESIQYRIQHGELDVMVPARALCAVKDDALPEVEMLNDHVA</sequence>
<accession>A0ABS7EJQ7</accession>